<dbReference type="PANTHER" id="PTHR14667">
    <property type="entry name" value="BARDET-BIEDL SYNDROME 10 PROTEIN"/>
    <property type="match status" value="1"/>
</dbReference>
<dbReference type="SUPFAM" id="SSF48592">
    <property type="entry name" value="GroEL equatorial domain-like"/>
    <property type="match status" value="1"/>
</dbReference>
<dbReference type="AlphaFoldDB" id="A0A8C3PMI9"/>
<feature type="compositionally biased region" description="Basic residues" evidence="1">
    <location>
        <begin position="100"/>
        <end position="118"/>
    </location>
</feature>
<dbReference type="InterPro" id="IPR027409">
    <property type="entry name" value="GroEL-like_apical_dom_sf"/>
</dbReference>
<feature type="compositionally biased region" description="Pro residues" evidence="1">
    <location>
        <begin position="7"/>
        <end position="17"/>
    </location>
</feature>
<feature type="region of interest" description="Disordered" evidence="1">
    <location>
        <begin position="1"/>
        <end position="20"/>
    </location>
</feature>
<accession>A0A8C3PMI9</accession>
<protein>
    <submittedName>
        <fullName evidence="2">Bardet-Biedl syndrome 10</fullName>
    </submittedName>
</protein>
<dbReference type="GO" id="GO:0051131">
    <property type="term" value="P:chaperone-mediated protein complex assembly"/>
    <property type="evidence" value="ECO:0007669"/>
    <property type="project" value="InterPro"/>
</dbReference>
<evidence type="ECO:0000313" key="3">
    <source>
        <dbReference type="Proteomes" id="UP000694419"/>
    </source>
</evidence>
<proteinExistence type="predicted"/>
<dbReference type="InterPro" id="IPR042619">
    <property type="entry name" value="BBS10"/>
</dbReference>
<sequence length="779" mass="85226">MSHPRPEPFFAPLPPGPGRGLPSRRRACALSAAARGRAVRRRPCRGGRSPGGWRRRRRRWRARCAAPWVRGAGGRCWCGPPGRRCRRGTGGACWRRSAWSRRRPGTAGRRRREGRGRAGRGAVPPNAPCARRMMAACACSHGAATGDGAKTFVVLLAGLLGGLREAGGGLRRALRAFEKEVLERAVAQGLRGHLRSALPGRRAEAGALEALLEAYLGGRLGPGERRRLARLCGEFVRRCCGPAAAPRPRVLRLLGSRFAELHAAVPGLPLASSRVLPGLVLRRDFAAYCPAVGDLRVVLVTEPLRPPLLPPGVELVIDSEGQHQASWRWISRRTEALMKHLQSNNVKLLLSSVKQEEVVICCAKLYGVSVVECLSSEEIALICEITGVSPYEPFGDNIHREITETAAATFCQPLLLGSKRCVHIGFTSVCAFQPHCLVLCGPVDGVNEQHAAALQGALTMLQQLFKRVDLREECKAEGESQNEATDVFCWHSSTTQKQFATEHISCNSNQISELQLKAHRDETETQIADLQGSDSPACLQTNLQIPSNPISHIKEFSVATEGDEPSRDVQKPCIKCQHLGDLHESHKSDSLVNNQNNYSTAASAADNANVVTACERLGVGKDVEKTSCNTVPFKRGKSCVSIAQKYSNSLIEAGSVLPVGGYFEILLSYYIQHYAKQFQQSEVTVVANVVADALLSIPKALYRTTERNSFTKFYLKAINALRRNQPLPVNEKGLELVYCKYQLVISVLHCVAELLSIDLIIGVKRPLQKIEDNDSEDDF</sequence>
<reference evidence="2" key="1">
    <citation type="submission" date="2025-08" db="UniProtKB">
        <authorList>
            <consortium name="Ensembl"/>
        </authorList>
    </citation>
    <scope>IDENTIFICATION</scope>
</reference>
<organism evidence="2 3">
    <name type="scientific">Calidris pygmaea</name>
    <name type="common">Spoon-billed sandpiper</name>
    <dbReference type="NCBI Taxonomy" id="425635"/>
    <lineage>
        <taxon>Eukaryota</taxon>
        <taxon>Metazoa</taxon>
        <taxon>Chordata</taxon>
        <taxon>Craniata</taxon>
        <taxon>Vertebrata</taxon>
        <taxon>Euteleostomi</taxon>
        <taxon>Archelosauria</taxon>
        <taxon>Archosauria</taxon>
        <taxon>Dinosauria</taxon>
        <taxon>Saurischia</taxon>
        <taxon>Theropoda</taxon>
        <taxon>Coelurosauria</taxon>
        <taxon>Aves</taxon>
        <taxon>Neognathae</taxon>
        <taxon>Neoaves</taxon>
        <taxon>Charadriiformes</taxon>
        <taxon>Scolopacidae</taxon>
        <taxon>Calidris</taxon>
    </lineage>
</organism>
<dbReference type="Ensembl" id="ENSCPGT00000014828.1">
    <property type="protein sequence ID" value="ENSCPGP00000013519.1"/>
    <property type="gene ID" value="ENSCPGG00000009598.1"/>
</dbReference>
<dbReference type="Gene3D" id="3.30.260.10">
    <property type="entry name" value="TCP-1-like chaperonin intermediate domain"/>
    <property type="match status" value="1"/>
</dbReference>
<evidence type="ECO:0000313" key="2">
    <source>
        <dbReference type="Ensembl" id="ENSCPGP00000013519.1"/>
    </source>
</evidence>
<feature type="region of interest" description="Disordered" evidence="1">
    <location>
        <begin position="100"/>
        <end position="125"/>
    </location>
</feature>
<evidence type="ECO:0000256" key="1">
    <source>
        <dbReference type="SAM" id="MobiDB-lite"/>
    </source>
</evidence>
<reference evidence="2" key="2">
    <citation type="submission" date="2025-09" db="UniProtKB">
        <authorList>
            <consortium name="Ensembl"/>
        </authorList>
    </citation>
    <scope>IDENTIFICATION</scope>
</reference>
<dbReference type="InterPro" id="IPR027413">
    <property type="entry name" value="GROEL-like_equatorial_sf"/>
</dbReference>
<name>A0A8C3PMI9_9CHAR</name>
<dbReference type="Gene3D" id="1.10.560.10">
    <property type="entry name" value="GroEL-like equatorial domain"/>
    <property type="match status" value="2"/>
</dbReference>
<keyword evidence="3" id="KW-1185">Reference proteome</keyword>
<dbReference type="InterPro" id="IPR027410">
    <property type="entry name" value="TCP-1-like_intermed_sf"/>
</dbReference>
<dbReference type="Gene3D" id="3.50.7.10">
    <property type="entry name" value="GroEL"/>
    <property type="match status" value="1"/>
</dbReference>
<dbReference type="Proteomes" id="UP000694419">
    <property type="component" value="Unplaced"/>
</dbReference>
<dbReference type="PANTHER" id="PTHR14667:SF2">
    <property type="entry name" value="BARDET-BIEDL SYNDROME 10 PROTEIN"/>
    <property type="match status" value="1"/>
</dbReference>